<feature type="region of interest" description="Disordered" evidence="1">
    <location>
        <begin position="89"/>
        <end position="108"/>
    </location>
</feature>
<dbReference type="EMBL" id="UYWX01004437">
    <property type="protein sequence ID" value="VDM24949.1"/>
    <property type="molecule type" value="Genomic_DNA"/>
</dbReference>
<accession>A0A0R3WUL6</accession>
<organism evidence="4">
    <name type="scientific">Hydatigena taeniaeformis</name>
    <name type="common">Feline tapeworm</name>
    <name type="synonym">Taenia taeniaeformis</name>
    <dbReference type="NCBI Taxonomy" id="6205"/>
    <lineage>
        <taxon>Eukaryota</taxon>
        <taxon>Metazoa</taxon>
        <taxon>Spiralia</taxon>
        <taxon>Lophotrochozoa</taxon>
        <taxon>Platyhelminthes</taxon>
        <taxon>Cestoda</taxon>
        <taxon>Eucestoda</taxon>
        <taxon>Cyclophyllidea</taxon>
        <taxon>Taeniidae</taxon>
        <taxon>Hydatigera</taxon>
    </lineage>
</organism>
<reference evidence="4" key="1">
    <citation type="submission" date="2017-02" db="UniProtKB">
        <authorList>
            <consortium name="WormBaseParasite"/>
        </authorList>
    </citation>
    <scope>IDENTIFICATION</scope>
</reference>
<dbReference type="AlphaFoldDB" id="A0A0R3WUL6"/>
<feature type="region of interest" description="Disordered" evidence="1">
    <location>
        <begin position="61"/>
        <end position="84"/>
    </location>
</feature>
<sequence length="108" mass="11855">MHLILPAEDLSNCVSTSHSIEALDPTPVKDRSVVVLQATGVPTTASATVLPPLLSEGWDEERVQMRSRRRRKEQEHEEEGEVEKVKVEALQSLEGRQGANGEEIGEGV</sequence>
<reference evidence="2 3" key="2">
    <citation type="submission" date="2018-11" db="EMBL/GenBank/DDBJ databases">
        <authorList>
            <consortium name="Pathogen Informatics"/>
        </authorList>
    </citation>
    <scope>NUCLEOTIDE SEQUENCE [LARGE SCALE GENOMIC DNA]</scope>
</reference>
<evidence type="ECO:0000313" key="4">
    <source>
        <dbReference type="WBParaSite" id="TTAC_0000445601-mRNA-1"/>
    </source>
</evidence>
<evidence type="ECO:0000256" key="1">
    <source>
        <dbReference type="SAM" id="MobiDB-lite"/>
    </source>
</evidence>
<name>A0A0R3WUL6_HYDTA</name>
<dbReference type="Proteomes" id="UP000274429">
    <property type="component" value="Unassembled WGS sequence"/>
</dbReference>
<evidence type="ECO:0000313" key="3">
    <source>
        <dbReference type="Proteomes" id="UP000274429"/>
    </source>
</evidence>
<dbReference type="STRING" id="6205.A0A0R3WUL6"/>
<proteinExistence type="predicted"/>
<protein>
    <submittedName>
        <fullName evidence="2 4">Uncharacterized protein</fullName>
    </submittedName>
</protein>
<dbReference type="WBParaSite" id="TTAC_0000445601-mRNA-1">
    <property type="protein sequence ID" value="TTAC_0000445601-mRNA-1"/>
    <property type="gene ID" value="TTAC_0000445601"/>
</dbReference>
<evidence type="ECO:0000313" key="2">
    <source>
        <dbReference type="EMBL" id="VDM24949.1"/>
    </source>
</evidence>
<keyword evidence="3" id="KW-1185">Reference proteome</keyword>
<gene>
    <name evidence="2" type="ORF">TTAC_LOCUS4439</name>
</gene>